<name>A0A8J3LH83_9ACTN</name>
<gene>
    <name evidence="2" type="ORF">Cme02nite_38360</name>
</gene>
<evidence type="ECO:0000313" key="3">
    <source>
        <dbReference type="Proteomes" id="UP000660339"/>
    </source>
</evidence>
<dbReference type="Proteomes" id="UP000660339">
    <property type="component" value="Unassembled WGS sequence"/>
</dbReference>
<dbReference type="EMBL" id="BONJ01000020">
    <property type="protein sequence ID" value="GIG15504.1"/>
    <property type="molecule type" value="Genomic_DNA"/>
</dbReference>
<reference evidence="2" key="1">
    <citation type="submission" date="2021-01" db="EMBL/GenBank/DDBJ databases">
        <title>Whole genome shotgun sequence of Catellatospora methionotrophica NBRC 14553.</title>
        <authorList>
            <person name="Komaki H."/>
            <person name="Tamura T."/>
        </authorList>
    </citation>
    <scope>NUCLEOTIDE SEQUENCE</scope>
    <source>
        <strain evidence="2">NBRC 14553</strain>
    </source>
</reference>
<feature type="compositionally biased region" description="Polar residues" evidence="1">
    <location>
        <begin position="41"/>
        <end position="56"/>
    </location>
</feature>
<comment type="caution">
    <text evidence="2">The sequence shown here is derived from an EMBL/GenBank/DDBJ whole genome shotgun (WGS) entry which is preliminary data.</text>
</comment>
<proteinExistence type="predicted"/>
<protein>
    <submittedName>
        <fullName evidence="2">Uncharacterized protein</fullName>
    </submittedName>
</protein>
<evidence type="ECO:0000256" key="1">
    <source>
        <dbReference type="SAM" id="MobiDB-lite"/>
    </source>
</evidence>
<dbReference type="RefSeq" id="WP_166379908.1">
    <property type="nucleotide sequence ID" value="NZ_BAAATT010000005.1"/>
</dbReference>
<sequence>MTVHWHDDECTWCPCDEVTTGDPERVAAWMRAIRLGPPPSSSVDGTTTSSEEQAHG</sequence>
<keyword evidence="3" id="KW-1185">Reference proteome</keyword>
<accession>A0A8J3LH83</accession>
<organism evidence="2 3">
    <name type="scientific">Catellatospora methionotrophica</name>
    <dbReference type="NCBI Taxonomy" id="121620"/>
    <lineage>
        <taxon>Bacteria</taxon>
        <taxon>Bacillati</taxon>
        <taxon>Actinomycetota</taxon>
        <taxon>Actinomycetes</taxon>
        <taxon>Micromonosporales</taxon>
        <taxon>Micromonosporaceae</taxon>
        <taxon>Catellatospora</taxon>
    </lineage>
</organism>
<feature type="region of interest" description="Disordered" evidence="1">
    <location>
        <begin position="34"/>
        <end position="56"/>
    </location>
</feature>
<evidence type="ECO:0000313" key="2">
    <source>
        <dbReference type="EMBL" id="GIG15504.1"/>
    </source>
</evidence>
<dbReference type="AlphaFoldDB" id="A0A8J3LH83"/>